<feature type="domain" description="PafC HTH" evidence="2">
    <location>
        <begin position="7"/>
        <end position="123"/>
    </location>
</feature>
<organism evidence="4 5">
    <name type="scientific">Nakamurella panacisegetis</name>
    <dbReference type="NCBI Taxonomy" id="1090615"/>
    <lineage>
        <taxon>Bacteria</taxon>
        <taxon>Bacillati</taxon>
        <taxon>Actinomycetota</taxon>
        <taxon>Actinomycetes</taxon>
        <taxon>Nakamurellales</taxon>
        <taxon>Nakamurellaceae</taxon>
        <taxon>Nakamurella</taxon>
    </lineage>
</organism>
<evidence type="ECO:0000259" key="3">
    <source>
        <dbReference type="Pfam" id="PF25583"/>
    </source>
</evidence>
<evidence type="ECO:0000259" key="2">
    <source>
        <dbReference type="Pfam" id="PF19187"/>
    </source>
</evidence>
<dbReference type="OrthoDB" id="5174471at2"/>
<dbReference type="PIRSF" id="PIRSF016838">
    <property type="entry name" value="PafC"/>
    <property type="match status" value="1"/>
</dbReference>
<dbReference type="InterPro" id="IPR028349">
    <property type="entry name" value="PafC-like"/>
</dbReference>
<proteinExistence type="predicted"/>
<dbReference type="Pfam" id="PF25583">
    <property type="entry name" value="WCX"/>
    <property type="match status" value="1"/>
</dbReference>
<dbReference type="Pfam" id="PF19187">
    <property type="entry name" value="HTH_PafC"/>
    <property type="match status" value="1"/>
</dbReference>
<accession>A0A1H0RSS0</accession>
<dbReference type="PANTHER" id="PTHR34580">
    <property type="match status" value="1"/>
</dbReference>
<evidence type="ECO:0000313" key="4">
    <source>
        <dbReference type="EMBL" id="SDP32507.1"/>
    </source>
</evidence>
<feature type="domain" description="WYL" evidence="1">
    <location>
        <begin position="142"/>
        <end position="210"/>
    </location>
</feature>
<keyword evidence="5" id="KW-1185">Reference proteome</keyword>
<dbReference type="PANTHER" id="PTHR34580:SF1">
    <property type="entry name" value="PROTEIN PAFC"/>
    <property type="match status" value="1"/>
</dbReference>
<reference evidence="4 5" key="1">
    <citation type="submission" date="2016-10" db="EMBL/GenBank/DDBJ databases">
        <authorList>
            <person name="de Groot N.N."/>
        </authorList>
    </citation>
    <scope>NUCLEOTIDE SEQUENCE [LARGE SCALE GENOMIC DNA]</scope>
    <source>
        <strain evidence="5">P4-7,KCTC 19426,CECT 7604</strain>
    </source>
</reference>
<dbReference type="InterPro" id="IPR043839">
    <property type="entry name" value="PafC_HTH"/>
</dbReference>
<dbReference type="RefSeq" id="WP_090478786.1">
    <property type="nucleotide sequence ID" value="NZ_LT629710.1"/>
</dbReference>
<dbReference type="AlphaFoldDB" id="A0A1H0RSS0"/>
<dbReference type="STRING" id="1090615.SAMN04515671_3733"/>
<dbReference type="InterPro" id="IPR026881">
    <property type="entry name" value="WYL_dom"/>
</dbReference>
<dbReference type="Proteomes" id="UP000198741">
    <property type="component" value="Chromosome I"/>
</dbReference>
<protein>
    <submittedName>
        <fullName evidence="4">Proteasome accessory factor C</fullName>
    </submittedName>
</protein>
<dbReference type="EMBL" id="LT629710">
    <property type="protein sequence ID" value="SDP32507.1"/>
    <property type="molecule type" value="Genomic_DNA"/>
</dbReference>
<evidence type="ECO:0000259" key="1">
    <source>
        <dbReference type="Pfam" id="PF13280"/>
    </source>
</evidence>
<dbReference type="InterPro" id="IPR057727">
    <property type="entry name" value="WCX_dom"/>
</dbReference>
<name>A0A1H0RSS0_9ACTN</name>
<sequence>MSETATDRLARVLGLVPYISRRPGVALADLAVEFGVSTEQISADLDLLMVCGLPGYYPDDLIDVVLDEEGGTVSIAFDAGIERPVRLTSDEAVALTVALRAFADLPGLVDADAVYSALAKLEQAGAQTADAVRVSAADAAPALGAVRQAIDESRQIWMRYYTASRDALTERIVDPIRLLVTDGHSYLEGYCHAADAVRHFRVDRIEEIRVLDEPAQGQLWVDSDIPEKMFHPDPQIPPVTLRLEPAARWVAEYYQTEDAVELPVAGRGRQPVDGRDGGLRVRLRGGGDEWLVRLVLSLGGSAVIEDRPDLAVQVAERAAQALAAYR</sequence>
<dbReference type="GO" id="GO:0000502">
    <property type="term" value="C:proteasome complex"/>
    <property type="evidence" value="ECO:0007669"/>
    <property type="project" value="UniProtKB-KW"/>
</dbReference>
<keyword evidence="4" id="KW-0647">Proteasome</keyword>
<evidence type="ECO:0000313" key="5">
    <source>
        <dbReference type="Proteomes" id="UP000198741"/>
    </source>
</evidence>
<gene>
    <name evidence="4" type="ORF">SAMN04515671_3733</name>
</gene>
<dbReference type="Pfam" id="PF13280">
    <property type="entry name" value="WYL"/>
    <property type="match status" value="1"/>
</dbReference>
<dbReference type="PROSITE" id="PS52050">
    <property type="entry name" value="WYL"/>
    <property type="match status" value="1"/>
</dbReference>
<feature type="domain" description="WCX" evidence="3">
    <location>
        <begin position="238"/>
        <end position="322"/>
    </location>
</feature>
<dbReference type="InterPro" id="IPR051534">
    <property type="entry name" value="CBASS_pafABC_assoc_protein"/>
</dbReference>